<evidence type="ECO:0000313" key="1">
    <source>
        <dbReference type="EMBL" id="KAF0696233.1"/>
    </source>
</evidence>
<dbReference type="EMBL" id="VJMH01005415">
    <property type="protein sequence ID" value="KAF0696233.1"/>
    <property type="molecule type" value="Genomic_DNA"/>
</dbReference>
<sequence>MKRHQVAHPASIHAPSGPCIPDFRTNFVQRHFTQLIATASLDIPEWTSVRKSGVKLLVEAFDSPNASLVMEKFKSQLEIVSTRLVRDMLRLVCVTGFESTTFDRIATLYDMLQARNEPDFGADLLLLSLQHGHLALAHHILDVMPTEHDSVETADQVLAALNTRNEDLVLRCLNRPATKASIEARVDDDDDWLVDNEYMLDWVVQAVQHDMHKVVSVLETQNRLYPAIHQYCFHNPNPAKWIDVSERYRRLNLWAELKDSLLVQRRRIGLPDHVGMTIGSYLYTYDPARCAHANWCIQCHNCIELCACQLSYIPSRNYHEVRHASDVTQDDNSSDEMED</sequence>
<dbReference type="AlphaFoldDB" id="A0A485KXD5"/>
<reference evidence="1" key="2">
    <citation type="submission" date="2019-06" db="EMBL/GenBank/DDBJ databases">
        <title>Genomics analysis of Aphanomyces spp. identifies a new class of oomycete effector associated with host adaptation.</title>
        <authorList>
            <person name="Gaulin E."/>
        </authorList>
    </citation>
    <scope>NUCLEOTIDE SEQUENCE</scope>
    <source>
        <strain evidence="1">CBS 578.67</strain>
    </source>
</reference>
<gene>
    <name evidence="2" type="primary">Aste57867_13004</name>
    <name evidence="1" type="ORF">As57867_012956</name>
    <name evidence="2" type="ORF">ASTE57867_13004</name>
</gene>
<evidence type="ECO:0000313" key="3">
    <source>
        <dbReference type="Proteomes" id="UP000332933"/>
    </source>
</evidence>
<proteinExistence type="predicted"/>
<keyword evidence="3" id="KW-1185">Reference proteome</keyword>
<dbReference type="Proteomes" id="UP000332933">
    <property type="component" value="Unassembled WGS sequence"/>
</dbReference>
<reference evidence="2 3" key="1">
    <citation type="submission" date="2019-03" db="EMBL/GenBank/DDBJ databases">
        <authorList>
            <person name="Gaulin E."/>
            <person name="Dumas B."/>
        </authorList>
    </citation>
    <scope>NUCLEOTIDE SEQUENCE [LARGE SCALE GENOMIC DNA]</scope>
    <source>
        <strain evidence="2">CBS 568.67</strain>
    </source>
</reference>
<name>A0A485KXD5_9STRA</name>
<evidence type="ECO:0000313" key="2">
    <source>
        <dbReference type="EMBL" id="VFT89850.1"/>
    </source>
</evidence>
<protein>
    <submittedName>
        <fullName evidence="2">Aste57867_13004 protein</fullName>
    </submittedName>
</protein>
<dbReference type="EMBL" id="CAADRA010005436">
    <property type="protein sequence ID" value="VFT89850.1"/>
    <property type="molecule type" value="Genomic_DNA"/>
</dbReference>
<organism evidence="2 3">
    <name type="scientific">Aphanomyces stellatus</name>
    <dbReference type="NCBI Taxonomy" id="120398"/>
    <lineage>
        <taxon>Eukaryota</taxon>
        <taxon>Sar</taxon>
        <taxon>Stramenopiles</taxon>
        <taxon>Oomycota</taxon>
        <taxon>Saprolegniomycetes</taxon>
        <taxon>Saprolegniales</taxon>
        <taxon>Verrucalvaceae</taxon>
        <taxon>Aphanomyces</taxon>
    </lineage>
</organism>
<accession>A0A485KXD5</accession>